<dbReference type="SMART" id="SM01394">
    <property type="entry name" value="S_100"/>
    <property type="match status" value="1"/>
</dbReference>
<dbReference type="SUPFAM" id="SSF47473">
    <property type="entry name" value="EF-hand"/>
    <property type="match status" value="1"/>
</dbReference>
<keyword evidence="4" id="KW-1185">Reference proteome</keyword>
<comment type="caution">
    <text evidence="3">The sequence shown here is derived from an EMBL/GenBank/DDBJ whole genome shotgun (WGS) entry which is preliminary data.</text>
</comment>
<name>A0ABN9LKX4_9NEOB</name>
<dbReference type="PANTHER" id="PTHR11639">
    <property type="entry name" value="S100 CALCIUM-BINDING PROTEIN"/>
    <property type="match status" value="1"/>
</dbReference>
<evidence type="ECO:0000313" key="4">
    <source>
        <dbReference type="Proteomes" id="UP001176940"/>
    </source>
</evidence>
<dbReference type="InterPro" id="IPR011992">
    <property type="entry name" value="EF-hand-dom_pair"/>
</dbReference>
<dbReference type="Gene3D" id="1.10.238.10">
    <property type="entry name" value="EF-hand"/>
    <property type="match status" value="1"/>
</dbReference>
<organism evidence="3 4">
    <name type="scientific">Ranitomeya imitator</name>
    <name type="common">mimic poison frog</name>
    <dbReference type="NCBI Taxonomy" id="111125"/>
    <lineage>
        <taxon>Eukaryota</taxon>
        <taxon>Metazoa</taxon>
        <taxon>Chordata</taxon>
        <taxon>Craniata</taxon>
        <taxon>Vertebrata</taxon>
        <taxon>Euteleostomi</taxon>
        <taxon>Amphibia</taxon>
        <taxon>Batrachia</taxon>
        <taxon>Anura</taxon>
        <taxon>Neobatrachia</taxon>
        <taxon>Hyloidea</taxon>
        <taxon>Dendrobatidae</taxon>
        <taxon>Dendrobatinae</taxon>
        <taxon>Ranitomeya</taxon>
    </lineage>
</organism>
<evidence type="ECO:0000256" key="1">
    <source>
        <dbReference type="ARBA" id="ARBA00007323"/>
    </source>
</evidence>
<protein>
    <recommendedName>
        <fullName evidence="2">S100/CaBP-9k-type calcium binding subdomain domain-containing protein</fullName>
    </recommendedName>
</protein>
<sequence>MASSQTELERAIVTIVKCFFDHAGEEGKKETLSVNEFTKLTQMELPHLMKAPSPLLHAILGGNFLSKMSQNFPFSQDVSLEEKMKDLDINQDNELKFNEFWRLIGELSKQVKRDVKPKK</sequence>
<dbReference type="PANTHER" id="PTHR11639:SF134">
    <property type="entry name" value="PROTEIN S100-A1-RELATED"/>
    <property type="match status" value="1"/>
</dbReference>
<gene>
    <name evidence="3" type="ORF">RIMI_LOCUS10479475</name>
</gene>
<dbReference type="Proteomes" id="UP001176940">
    <property type="component" value="Unassembled WGS sequence"/>
</dbReference>
<accession>A0ABN9LKX4</accession>
<proteinExistence type="inferred from homology"/>
<feature type="domain" description="S100/CaBP-9k-type calcium binding subdomain" evidence="2">
    <location>
        <begin position="8"/>
        <end position="50"/>
    </location>
</feature>
<evidence type="ECO:0000313" key="3">
    <source>
        <dbReference type="EMBL" id="CAJ0944587.1"/>
    </source>
</evidence>
<dbReference type="EMBL" id="CAUEEQ010022679">
    <property type="protein sequence ID" value="CAJ0944587.1"/>
    <property type="molecule type" value="Genomic_DNA"/>
</dbReference>
<evidence type="ECO:0000259" key="2">
    <source>
        <dbReference type="SMART" id="SM01394"/>
    </source>
</evidence>
<reference evidence="3" key="1">
    <citation type="submission" date="2023-07" db="EMBL/GenBank/DDBJ databases">
        <authorList>
            <person name="Stuckert A."/>
        </authorList>
    </citation>
    <scope>NUCLEOTIDE SEQUENCE</scope>
</reference>
<dbReference type="InterPro" id="IPR013787">
    <property type="entry name" value="S100_Ca-bd_sub"/>
</dbReference>
<dbReference type="Pfam" id="PF01023">
    <property type="entry name" value="S_100"/>
    <property type="match status" value="1"/>
</dbReference>
<comment type="similarity">
    <text evidence="1">Belongs to the S-100 family.</text>
</comment>